<keyword evidence="3" id="KW-0597">Phosphoprotein</keyword>
<comment type="similarity">
    <text evidence="1">Belongs to the short-chain dehydrogenases/reductases (SDR) family.</text>
</comment>
<reference evidence="5" key="1">
    <citation type="submission" date="2023-04" db="EMBL/GenBank/DDBJ databases">
        <title>Genome dynamics across the evolutionary transition to endosymbiosis.</title>
        <authorList>
            <person name="Siozios S."/>
            <person name="Nadal-Jimenez P."/>
            <person name="Azagi T."/>
            <person name="Sprong H."/>
            <person name="Frost C.L."/>
            <person name="Parratt S.R."/>
            <person name="Taylor G."/>
            <person name="Brettell L."/>
            <person name="Lew K.C."/>
            <person name="Croft L."/>
            <person name="King K.C."/>
            <person name="Brockhurst M.A."/>
            <person name="Hypsa V."/>
            <person name="Novakova E."/>
            <person name="Darby A.C."/>
            <person name="Hurst G.D.D."/>
        </authorList>
    </citation>
    <scope>NUCLEOTIDE SEQUENCE</scope>
    <source>
        <strain evidence="5">AIh</strain>
    </source>
</reference>
<dbReference type="SUPFAM" id="SSF53474">
    <property type="entry name" value="alpha/beta-Hydrolases"/>
    <property type="match status" value="1"/>
</dbReference>
<dbReference type="RefSeq" id="WP_280629341.1">
    <property type="nucleotide sequence ID" value="NZ_CP123498.1"/>
</dbReference>
<evidence type="ECO:0000313" key="6">
    <source>
        <dbReference type="Proteomes" id="UP001177597"/>
    </source>
</evidence>
<dbReference type="SUPFAM" id="SSF51735">
    <property type="entry name" value="NAD(P)-binding Rossmann-fold domains"/>
    <property type="match status" value="1"/>
</dbReference>
<dbReference type="Proteomes" id="UP001177597">
    <property type="component" value="Chromosome"/>
</dbReference>
<accession>A0AA95GAI4</accession>
<dbReference type="Gene3D" id="1.10.1200.10">
    <property type="entry name" value="ACP-like"/>
    <property type="match status" value="1"/>
</dbReference>
<dbReference type="InterPro" id="IPR001031">
    <property type="entry name" value="Thioesterase"/>
</dbReference>
<dbReference type="EMBL" id="CP123498">
    <property type="protein sequence ID" value="WGL95376.1"/>
    <property type="molecule type" value="Genomic_DNA"/>
</dbReference>
<dbReference type="InterPro" id="IPR057326">
    <property type="entry name" value="KR_dom"/>
</dbReference>
<dbReference type="InterPro" id="IPR006162">
    <property type="entry name" value="Ppantetheine_attach_site"/>
</dbReference>
<dbReference type="GO" id="GO:0004312">
    <property type="term" value="F:fatty acid synthase activity"/>
    <property type="evidence" value="ECO:0007669"/>
    <property type="project" value="TreeGrafter"/>
</dbReference>
<dbReference type="InterPro" id="IPR050091">
    <property type="entry name" value="PKS_NRPS_Biosynth_Enz"/>
</dbReference>
<dbReference type="GO" id="GO:0006633">
    <property type="term" value="P:fatty acid biosynthetic process"/>
    <property type="evidence" value="ECO:0007669"/>
    <property type="project" value="TreeGrafter"/>
</dbReference>
<evidence type="ECO:0000256" key="1">
    <source>
        <dbReference type="ARBA" id="ARBA00006484"/>
    </source>
</evidence>
<keyword evidence="2" id="KW-0596">Phosphopantetheine</keyword>
<dbReference type="PROSITE" id="PS00012">
    <property type="entry name" value="PHOSPHOPANTETHEINE"/>
    <property type="match status" value="1"/>
</dbReference>
<evidence type="ECO:0000256" key="3">
    <source>
        <dbReference type="ARBA" id="ARBA00022553"/>
    </source>
</evidence>
<dbReference type="InterPro" id="IPR013968">
    <property type="entry name" value="PKS_KR"/>
</dbReference>
<sequence>MDQFSVIVDTVNALSTAAGEVVLPEQAMLTSALNVIMQEHPQIHCALFDCCANSPTVVIGYGLSQQGIVHAWRSKQWLKLSYQPLVEQPLHQLPMLLPSGTYVVLGGSGGIGQALVQAIAAIAPHSQFVLVSRRVNKDPISLHLAGQCEYESLSCDITNITEVQSLTNLLQARYNHIQGILHCAGVPAGALIARHQCVDDFSVVEEKIRSCAALEILQTLEPRWIICSSSMSAIHGGVGQLSYACANGYLDAWVAAKAASQQNCCYRTINWDIWQDGGMSIHQLPAGLRRHDNLLHLSIGITRREGAEMLYQVMSSPQIQQLVCTTGFAESRWFYQQHIPSRPSVVASPDTTDKFSLPLIRKLYAEHLGLAESNNDTSWESMGGDSIQALELLDELNNKSPRPLTLAEFMQLDTPEALYRFIEDMAKPAQQVNKVELAQIVLLHPIGGDLLAYREMLKMLDSRIGVIQIQDPMLGGQILTEDTLVERAAVYCHQVLSQLKDNCPLIIMGWSFGALLAYQMAAMSELQSKKPVLVMLDPPAANAWQTPPTDDSQLHGFAKELNYKLQDITLPQVKLLMMGEDSDELDLSPFTQNYVGNLLQAFRRNLTCLRSFIPSCPPRVVTYLIYASQSQQAMQFWRQQLKTAECICIEGNHYSILNSNNGKQLFSQLNRIIANVINDSAVTTYSPTLEQVLT</sequence>
<dbReference type="Gene3D" id="3.40.50.1820">
    <property type="entry name" value="alpha/beta hydrolase"/>
    <property type="match status" value="1"/>
</dbReference>
<feature type="domain" description="Carrier" evidence="4">
    <location>
        <begin position="351"/>
        <end position="426"/>
    </location>
</feature>
<gene>
    <name evidence="5" type="ORF">QE207_17345</name>
</gene>
<evidence type="ECO:0000313" key="5">
    <source>
        <dbReference type="EMBL" id="WGL95376.1"/>
    </source>
</evidence>
<dbReference type="Pfam" id="PF00550">
    <property type="entry name" value="PP-binding"/>
    <property type="match status" value="1"/>
</dbReference>
<dbReference type="SMART" id="SM00822">
    <property type="entry name" value="PKS_KR"/>
    <property type="match status" value="1"/>
</dbReference>
<dbReference type="Gene3D" id="3.40.50.720">
    <property type="entry name" value="NAD(P)-binding Rossmann-like Domain"/>
    <property type="match status" value="1"/>
</dbReference>
<name>A0AA95GAI4_9GAMM</name>
<dbReference type="Pfam" id="PF08659">
    <property type="entry name" value="KR"/>
    <property type="match status" value="1"/>
</dbReference>
<dbReference type="SUPFAM" id="SSF47336">
    <property type="entry name" value="ACP-like"/>
    <property type="match status" value="1"/>
</dbReference>
<dbReference type="PANTHER" id="PTHR43775">
    <property type="entry name" value="FATTY ACID SYNTHASE"/>
    <property type="match status" value="1"/>
</dbReference>
<organism evidence="5 6">
    <name type="scientific">Arsenophonus nasoniae</name>
    <name type="common">son-killer infecting Nasonia vitripennis</name>
    <dbReference type="NCBI Taxonomy" id="638"/>
    <lineage>
        <taxon>Bacteria</taxon>
        <taxon>Pseudomonadati</taxon>
        <taxon>Pseudomonadota</taxon>
        <taxon>Gammaproteobacteria</taxon>
        <taxon>Enterobacterales</taxon>
        <taxon>Morganellaceae</taxon>
        <taxon>Arsenophonus</taxon>
    </lineage>
</organism>
<dbReference type="Pfam" id="PF00975">
    <property type="entry name" value="Thioesterase"/>
    <property type="match status" value="1"/>
</dbReference>
<dbReference type="InterPro" id="IPR029058">
    <property type="entry name" value="AB_hydrolase_fold"/>
</dbReference>
<dbReference type="PROSITE" id="PS50075">
    <property type="entry name" value="CARRIER"/>
    <property type="match status" value="1"/>
</dbReference>
<evidence type="ECO:0000259" key="4">
    <source>
        <dbReference type="PROSITE" id="PS50075"/>
    </source>
</evidence>
<protein>
    <submittedName>
        <fullName evidence="5">KR domain-containing protein</fullName>
    </submittedName>
</protein>
<dbReference type="AlphaFoldDB" id="A0AA95GAI4"/>
<dbReference type="InterPro" id="IPR036736">
    <property type="entry name" value="ACP-like_sf"/>
</dbReference>
<dbReference type="PANTHER" id="PTHR43775:SF37">
    <property type="entry name" value="SI:DKEY-61P9.11"/>
    <property type="match status" value="1"/>
</dbReference>
<proteinExistence type="inferred from homology"/>
<evidence type="ECO:0000256" key="2">
    <source>
        <dbReference type="ARBA" id="ARBA00022450"/>
    </source>
</evidence>
<dbReference type="InterPro" id="IPR036291">
    <property type="entry name" value="NAD(P)-bd_dom_sf"/>
</dbReference>
<dbReference type="InterPro" id="IPR009081">
    <property type="entry name" value="PP-bd_ACP"/>
</dbReference>